<keyword evidence="6 13" id="KW-0812">Transmembrane</keyword>
<comment type="caution">
    <text evidence="16">The sequence shown here is derived from an EMBL/GenBank/DDBJ whole genome shotgun (WGS) entry which is preliminary data.</text>
</comment>
<dbReference type="PROSITE" id="PS50893">
    <property type="entry name" value="ABC_TRANSPORTER_2"/>
    <property type="match status" value="1"/>
</dbReference>
<dbReference type="FunFam" id="1.20.1560.10:FF:000011">
    <property type="entry name" value="Multidrug ABC transporter ATP-binding protein"/>
    <property type="match status" value="1"/>
</dbReference>
<feature type="transmembrane region" description="Helical" evidence="13">
    <location>
        <begin position="238"/>
        <end position="258"/>
    </location>
</feature>
<feature type="transmembrane region" description="Helical" evidence="13">
    <location>
        <begin position="123"/>
        <end position="143"/>
    </location>
</feature>
<keyword evidence="7" id="KW-0547">Nucleotide-binding</keyword>
<dbReference type="Gene3D" id="1.20.1560.10">
    <property type="entry name" value="ABC transporter type 1, transmembrane domain"/>
    <property type="match status" value="1"/>
</dbReference>
<keyword evidence="5" id="KW-1003">Cell membrane</keyword>
<comment type="similarity">
    <text evidence="2">Belongs to the ABC transporter superfamily. Drug exporter-2 (TC 3.A.1.117) family.</text>
</comment>
<evidence type="ECO:0000256" key="5">
    <source>
        <dbReference type="ARBA" id="ARBA00022475"/>
    </source>
</evidence>
<feature type="domain" description="ABC transporter" evidence="14">
    <location>
        <begin position="349"/>
        <end position="583"/>
    </location>
</feature>
<gene>
    <name evidence="16" type="ORF">HY730_07090</name>
</gene>
<evidence type="ECO:0000256" key="7">
    <source>
        <dbReference type="ARBA" id="ARBA00022741"/>
    </source>
</evidence>
<dbReference type="InterPro" id="IPR003439">
    <property type="entry name" value="ABC_transporter-like_ATP-bd"/>
</dbReference>
<feature type="transmembrane region" description="Helical" evidence="13">
    <location>
        <begin position="56"/>
        <end position="77"/>
    </location>
</feature>
<keyword evidence="10 13" id="KW-0472">Membrane</keyword>
<dbReference type="FunFam" id="3.40.50.300:FF:000221">
    <property type="entry name" value="Multidrug ABC transporter ATP-binding protein"/>
    <property type="match status" value="1"/>
</dbReference>
<dbReference type="Proteomes" id="UP000772181">
    <property type="component" value="Unassembled WGS sequence"/>
</dbReference>
<dbReference type="GO" id="GO:0008559">
    <property type="term" value="F:ABC-type xenobiotic transporter activity"/>
    <property type="evidence" value="ECO:0007669"/>
    <property type="project" value="UniProtKB-EC"/>
</dbReference>
<evidence type="ECO:0000256" key="3">
    <source>
        <dbReference type="ARBA" id="ARBA00012191"/>
    </source>
</evidence>
<evidence type="ECO:0000256" key="6">
    <source>
        <dbReference type="ARBA" id="ARBA00022692"/>
    </source>
</evidence>
<evidence type="ECO:0000256" key="8">
    <source>
        <dbReference type="ARBA" id="ARBA00022840"/>
    </source>
</evidence>
<evidence type="ECO:0000256" key="1">
    <source>
        <dbReference type="ARBA" id="ARBA00004651"/>
    </source>
</evidence>
<dbReference type="SUPFAM" id="SSF52540">
    <property type="entry name" value="P-loop containing nucleoside triphosphate hydrolases"/>
    <property type="match status" value="1"/>
</dbReference>
<feature type="transmembrane region" description="Helical" evidence="13">
    <location>
        <begin position="278"/>
        <end position="296"/>
    </location>
</feature>
<dbReference type="CDD" id="cd18541">
    <property type="entry name" value="ABC_6TM_TmrB_like"/>
    <property type="match status" value="1"/>
</dbReference>
<sequence length="604" mass="68274">MKALKRFFGEYKYHFSIGFIFLIASNGLALFIPWLIKDAIEVIKNPLHHDSLGRFVFLIIAAAVLQAIFRIMSRLALLGASRKIEYKLRLELFSHLITLPPSFFQRMMTGDIMSRATNDLTNVKMLFGFGILTIVNTVTVYIFSLSMMVAINPMLTAQTLLIYPLWLYTVKIFIRRVFDQSLEVQKGLATMTSKAHETISGINIIKAYVQEEGVKEEFSEENRRYFEANMRLVRLRGWLYSMMNVVGSFGTLLIVWLGGMQVIKGEITLGQFVAFSSYLALMTWPTIALGWIINVFQRGLASMARIEEILEVAPSIKDSPNSLAVDGLQGTIEFRHLNFHYDQETEPGFKKEFLREANEDARFALKDINLRIEKGKIVGIVGPIGSGKTTLANILVRLLEIEEGNVFVDGHDIIHLPLATVRRNIGYIPQDTFLFSTSIRENIGFGINDSNDGQVIQAAMLAQLWKELQDFPRGIDTIIGERGVTLSGGQRQRTAIARAVALDPPILIFDDPFSSIDNETAEKILKELRNVISNRTTIIISHRLSLVKDADSIVVLNEGRIAEQGTHDQLMGREGYYSRTFRQQQLARRLEEKKEQKIAGQAES</sequence>
<evidence type="ECO:0000313" key="17">
    <source>
        <dbReference type="Proteomes" id="UP000772181"/>
    </source>
</evidence>
<comment type="subcellular location">
    <subcellularLocation>
        <location evidence="1">Cell membrane</location>
        <topology evidence="1">Multi-pass membrane protein</topology>
    </subcellularLocation>
</comment>
<dbReference type="EMBL" id="JACQWF010000318">
    <property type="protein sequence ID" value="MBI4596129.1"/>
    <property type="molecule type" value="Genomic_DNA"/>
</dbReference>
<feature type="domain" description="ABC transmembrane type-1" evidence="15">
    <location>
        <begin position="17"/>
        <end position="298"/>
    </location>
</feature>
<evidence type="ECO:0000259" key="14">
    <source>
        <dbReference type="PROSITE" id="PS50893"/>
    </source>
</evidence>
<keyword evidence="8 16" id="KW-0067">ATP-binding</keyword>
<dbReference type="InterPro" id="IPR036640">
    <property type="entry name" value="ABC1_TM_sf"/>
</dbReference>
<evidence type="ECO:0000256" key="9">
    <source>
        <dbReference type="ARBA" id="ARBA00022989"/>
    </source>
</evidence>
<dbReference type="PANTHER" id="PTHR43394:SF1">
    <property type="entry name" value="ATP-BINDING CASSETTE SUB-FAMILY B MEMBER 10, MITOCHONDRIAL"/>
    <property type="match status" value="1"/>
</dbReference>
<dbReference type="Gene3D" id="3.40.50.300">
    <property type="entry name" value="P-loop containing nucleotide triphosphate hydrolases"/>
    <property type="match status" value="1"/>
</dbReference>
<dbReference type="GO" id="GO:0005886">
    <property type="term" value="C:plasma membrane"/>
    <property type="evidence" value="ECO:0007669"/>
    <property type="project" value="UniProtKB-SubCell"/>
</dbReference>
<dbReference type="SMART" id="SM00382">
    <property type="entry name" value="AAA"/>
    <property type="match status" value="1"/>
</dbReference>
<dbReference type="PANTHER" id="PTHR43394">
    <property type="entry name" value="ATP-DEPENDENT PERMEASE MDL1, MITOCHONDRIAL"/>
    <property type="match status" value="1"/>
</dbReference>
<protein>
    <recommendedName>
        <fullName evidence="12">Multidrug resistance-like ATP-binding protein MdlA</fullName>
        <ecNumber evidence="3">7.6.2.2</ecNumber>
    </recommendedName>
</protein>
<dbReference type="Pfam" id="PF00005">
    <property type="entry name" value="ABC_tran"/>
    <property type="match status" value="1"/>
</dbReference>
<feature type="transmembrane region" description="Helical" evidence="13">
    <location>
        <begin position="12"/>
        <end position="36"/>
    </location>
</feature>
<dbReference type="InterPro" id="IPR011527">
    <property type="entry name" value="ABC1_TM_dom"/>
</dbReference>
<dbReference type="GO" id="GO:0005524">
    <property type="term" value="F:ATP binding"/>
    <property type="evidence" value="ECO:0007669"/>
    <property type="project" value="UniProtKB-KW"/>
</dbReference>
<evidence type="ECO:0000256" key="10">
    <source>
        <dbReference type="ARBA" id="ARBA00023136"/>
    </source>
</evidence>
<dbReference type="EC" id="7.6.2.2" evidence="3"/>
<dbReference type="InterPro" id="IPR027417">
    <property type="entry name" value="P-loop_NTPase"/>
</dbReference>
<evidence type="ECO:0000256" key="13">
    <source>
        <dbReference type="SAM" id="Phobius"/>
    </source>
</evidence>
<evidence type="ECO:0000256" key="4">
    <source>
        <dbReference type="ARBA" id="ARBA00022448"/>
    </source>
</evidence>
<dbReference type="AlphaFoldDB" id="A0A933LQW3"/>
<dbReference type="GO" id="GO:0016887">
    <property type="term" value="F:ATP hydrolysis activity"/>
    <property type="evidence" value="ECO:0007669"/>
    <property type="project" value="InterPro"/>
</dbReference>
<feature type="transmembrane region" description="Helical" evidence="13">
    <location>
        <begin position="149"/>
        <end position="168"/>
    </location>
</feature>
<keyword evidence="9 13" id="KW-1133">Transmembrane helix</keyword>
<organism evidence="16 17">
    <name type="scientific">Tectimicrobiota bacterium</name>
    <dbReference type="NCBI Taxonomy" id="2528274"/>
    <lineage>
        <taxon>Bacteria</taxon>
        <taxon>Pseudomonadati</taxon>
        <taxon>Nitrospinota/Tectimicrobiota group</taxon>
        <taxon>Candidatus Tectimicrobiota</taxon>
    </lineage>
</organism>
<evidence type="ECO:0000256" key="11">
    <source>
        <dbReference type="ARBA" id="ARBA00034018"/>
    </source>
</evidence>
<reference evidence="16" key="1">
    <citation type="submission" date="2020-07" db="EMBL/GenBank/DDBJ databases">
        <title>Huge and variable diversity of episymbiotic CPR bacteria and DPANN archaea in groundwater ecosystems.</title>
        <authorList>
            <person name="He C.Y."/>
            <person name="Keren R."/>
            <person name="Whittaker M."/>
            <person name="Farag I.F."/>
            <person name="Doudna J."/>
            <person name="Cate J.H.D."/>
            <person name="Banfield J.F."/>
        </authorList>
    </citation>
    <scope>NUCLEOTIDE SEQUENCE</scope>
    <source>
        <strain evidence="16">NC_groundwater_1482_Ag_S-0.65um_47_24</strain>
    </source>
</reference>
<dbReference type="GO" id="GO:0015421">
    <property type="term" value="F:ABC-type oligopeptide transporter activity"/>
    <property type="evidence" value="ECO:0007669"/>
    <property type="project" value="TreeGrafter"/>
</dbReference>
<comment type="catalytic activity">
    <reaction evidence="11">
        <text>ATP + H2O + xenobioticSide 1 = ADP + phosphate + xenobioticSide 2.</text>
        <dbReference type="EC" id="7.6.2.2"/>
    </reaction>
</comment>
<evidence type="ECO:0000313" key="16">
    <source>
        <dbReference type="EMBL" id="MBI4596129.1"/>
    </source>
</evidence>
<proteinExistence type="inferred from homology"/>
<evidence type="ECO:0000256" key="12">
    <source>
        <dbReference type="ARBA" id="ARBA00074518"/>
    </source>
</evidence>
<name>A0A933LQW3_UNCTE</name>
<dbReference type="InterPro" id="IPR039421">
    <property type="entry name" value="Type_1_exporter"/>
</dbReference>
<dbReference type="Pfam" id="PF00664">
    <property type="entry name" value="ABC_membrane"/>
    <property type="match status" value="1"/>
</dbReference>
<dbReference type="SUPFAM" id="SSF90123">
    <property type="entry name" value="ABC transporter transmembrane region"/>
    <property type="match status" value="1"/>
</dbReference>
<evidence type="ECO:0000259" key="15">
    <source>
        <dbReference type="PROSITE" id="PS50929"/>
    </source>
</evidence>
<accession>A0A933LQW3</accession>
<keyword evidence="4" id="KW-0813">Transport</keyword>
<dbReference type="PROSITE" id="PS50929">
    <property type="entry name" value="ABC_TM1F"/>
    <property type="match status" value="1"/>
</dbReference>
<dbReference type="InterPro" id="IPR003593">
    <property type="entry name" value="AAA+_ATPase"/>
</dbReference>
<evidence type="ECO:0000256" key="2">
    <source>
        <dbReference type="ARBA" id="ARBA00006526"/>
    </source>
</evidence>